<dbReference type="GO" id="GO:0003676">
    <property type="term" value="F:nucleic acid binding"/>
    <property type="evidence" value="ECO:0007669"/>
    <property type="project" value="InterPro"/>
</dbReference>
<comment type="catalytic activity">
    <reaction evidence="1 9">
        <text>Exonucleolytic cleavage of poly(A) to 5'-AMP.</text>
        <dbReference type="EC" id="3.1.13.4"/>
    </reaction>
</comment>
<accession>A0A1W4WV13</accession>
<keyword evidence="3 9" id="KW-0507">mRNA processing</keyword>
<dbReference type="Gene3D" id="3.90.70.10">
    <property type="entry name" value="Cysteine proteinases"/>
    <property type="match status" value="1"/>
</dbReference>
<dbReference type="InterPro" id="IPR050785">
    <property type="entry name" value="PAN2-PAN3_catalytic_subunit"/>
</dbReference>
<dbReference type="InterPro" id="IPR048841">
    <property type="entry name" value="PAN2_N"/>
</dbReference>
<dbReference type="GeneID" id="108736154"/>
<feature type="binding site" evidence="9">
    <location>
        <position position="984"/>
    </location>
    <ligand>
        <name>a divalent metal cation</name>
        <dbReference type="ChEBI" id="CHEBI:60240"/>
        <note>catalytic</note>
    </ligand>
</feature>
<feature type="region of interest" description="Disordered" evidence="10">
    <location>
        <begin position="807"/>
        <end position="839"/>
    </location>
</feature>
<dbReference type="GO" id="GO:0010606">
    <property type="term" value="P:positive regulation of cytoplasmic mRNA processing body assembly"/>
    <property type="evidence" value="ECO:0007669"/>
    <property type="project" value="UniProtKB-UniRule"/>
</dbReference>
<dbReference type="Pfam" id="PF13423">
    <property type="entry name" value="UCH_1"/>
    <property type="match status" value="1"/>
</dbReference>
<feature type="compositionally biased region" description="Basic and acidic residues" evidence="10">
    <location>
        <begin position="807"/>
        <end position="818"/>
    </location>
</feature>
<dbReference type="Gene3D" id="3.30.420.10">
    <property type="entry name" value="Ribonuclease H-like superfamily/Ribonuclease H"/>
    <property type="match status" value="1"/>
</dbReference>
<dbReference type="GO" id="GO:0000289">
    <property type="term" value="P:nuclear-transcribed mRNA poly(A) tail shortening"/>
    <property type="evidence" value="ECO:0007669"/>
    <property type="project" value="UniProtKB-UniRule"/>
</dbReference>
<dbReference type="KEGG" id="apln:108736154"/>
<protein>
    <recommendedName>
        <fullName evidence="9">PAN2-PAN3 deadenylation complex catalytic subunit PAN2</fullName>
        <ecNumber evidence="9">3.1.13.4</ecNumber>
    </recommendedName>
    <alternativeName>
        <fullName evidence="9">PAB1P-dependent poly(A)-specific ribonuclease</fullName>
    </alternativeName>
    <alternativeName>
        <fullName evidence="9">Poly(A)-nuclease deadenylation complex subunit 2</fullName>
        <shortName evidence="9">PAN deadenylation complex subunit 2</shortName>
    </alternativeName>
</protein>
<dbReference type="InterPro" id="IPR030843">
    <property type="entry name" value="PAN2"/>
</dbReference>
<evidence type="ECO:0000256" key="8">
    <source>
        <dbReference type="ARBA" id="ARBA00023242"/>
    </source>
</evidence>
<evidence type="ECO:0000313" key="13">
    <source>
        <dbReference type="RefSeq" id="XP_018323978.1"/>
    </source>
</evidence>
<dbReference type="SUPFAM" id="SSF50978">
    <property type="entry name" value="WD40 repeat-like"/>
    <property type="match status" value="1"/>
</dbReference>
<name>A0A1W4WV13_AGRPL</name>
<dbReference type="EC" id="3.1.13.4" evidence="9"/>
<feature type="binding site" evidence="9">
    <location>
        <position position="1093"/>
    </location>
    <ligand>
        <name>a divalent metal cation</name>
        <dbReference type="ChEBI" id="CHEBI:60240"/>
        <note>catalytic</note>
    </ligand>
</feature>
<dbReference type="AlphaFoldDB" id="A0A1W4WV13"/>
<dbReference type="HAMAP" id="MF_03182">
    <property type="entry name" value="PAN2"/>
    <property type="match status" value="1"/>
</dbReference>
<dbReference type="GO" id="GO:0046872">
    <property type="term" value="F:metal ion binding"/>
    <property type="evidence" value="ECO:0007669"/>
    <property type="project" value="UniProtKB-KW"/>
</dbReference>
<sequence length="1186" mass="133018">MESEYVQTHCVLADGGDQFGVCSLAFDKHEELLWMGNQGGHVTSYYSGGLQKYTSFQVHGSEDIRQILSVDDGVLILSPGMLRFQIRRGLPIFTHRSSNLQEMQCMLQLSPSRLLMGGHQDKLIDFNISHCKETTLIDVRQSGCALLRSHSRFVCTGDPVGLIDLRDPTTLKVEHTLETHSGSLSDFDVQGNLLVTCGFSNRQGGLAVDRFLMVYDLRMLRAVSPIQTVLDPLYLRFLPSISSRLAVVSPLGQVQLVDTVALSETRLCLLQMENPGAMCLAFDVSATSQAMALGDNTGSIHLFSATSDPLFNSYSRLTEQADHVTPFQSLAVDDYSVPLSAIPLPLLNPEISFASDWPEHLIQKTYRKTPPIDAEILKTMKVKGPIGYAPNPKATRRNQVIYNLETINSKTHKKYLQDRNCSKHPFDENTFIAIPKRYRRFDMKFSKLGTDDFQFEQFNRTGFSGLEATLPNSYCNCMIQVLYHIEPLRVLLLSHLCTKEFCLSCELGFLFHMMSTSQGQPCQPGNFLRAFRTVPQASALGLIVSDLNPEAKAKVDLAGLIQSWNTFILHQMHSALLETKKKSEGKSMGCSSEADFGDSKIGELHSSLDERENPEESDISSLFGFKQLQIHCCLKCGKEVKKESMLLNCTLAYPTGDLEKDSWSFCDILTGSLCPQQMTRAWCEQCNKYTPNSQTGKLQSLPKILSINTALQNSQNKLFWQTQMEKMVSKASIVESTVATNMSTILSSKPCRYGDNCSRPGCRFRHSFDPDKQKPQCHVSCSNNWLPHSIQMTLANDKLVIEKRNVKKSANEQHDAVSSKETNSASTTEEGSRSSETLGGKMVSNNYNLSAVVCFIKDHSFSEKRNLIALIRLPNRTKQPLYGGGYGDDEHLWYLFNDFTICTVPAQETVWFSLDWKIPCVLFYSSENMTLEKKELLPVITKVQFQEVFAQDESIGKSSGCKGVTFTPLSEKEMPKPGELVAMDAEFVTLDQEEAELRSDGKMSTVKPSQMSVARITCVRGQGPLEGVPFIDDYISTQEQVADYLTKFSGIKPGDLDANFSSKHLTTLKSTYTKLRFLQDSGAVFVGHGLKNDFRVINLVVPPEQIFDTVLLYHLPHHRMVSLRFLAWHFLGVKIQSETHDSIEDARAALHLYRKYKELVVEGKFVDALTNLYETGKALNWRVPDD</sequence>
<dbReference type="PANTHER" id="PTHR15728:SF0">
    <property type="entry name" value="PAN2-PAN3 DEADENYLATION COMPLEX CATALYTIC SUBUNIT PAN2"/>
    <property type="match status" value="1"/>
</dbReference>
<comment type="similarity">
    <text evidence="9">Belongs to the peptidase C19 family. PAN2 subfamily.</text>
</comment>
<feature type="binding site" evidence="9">
    <location>
        <position position="1145"/>
    </location>
    <ligand>
        <name>a divalent metal cation</name>
        <dbReference type="ChEBI" id="CHEBI:60240"/>
        <note>catalytic</note>
    </ligand>
</feature>
<dbReference type="InParanoid" id="A0A1W4WV13"/>
<evidence type="ECO:0000256" key="5">
    <source>
        <dbReference type="ARBA" id="ARBA00022723"/>
    </source>
</evidence>
<evidence type="ECO:0000259" key="11">
    <source>
        <dbReference type="PROSITE" id="PS50235"/>
    </source>
</evidence>
<dbReference type="FunFam" id="2.130.10.10:FF:000421">
    <property type="entry name" value="PAN2-PAN3 deadenylation complex catalytic subunit PAN2"/>
    <property type="match status" value="1"/>
</dbReference>
<dbReference type="FunFam" id="3.30.420.10:FF:000011">
    <property type="entry name" value="PAN2-PAN3 deadenylation complex catalytic subunit PAN2"/>
    <property type="match status" value="1"/>
</dbReference>
<evidence type="ECO:0000256" key="7">
    <source>
        <dbReference type="ARBA" id="ARBA00022839"/>
    </source>
</evidence>
<reference evidence="13" key="1">
    <citation type="submission" date="2025-08" db="UniProtKB">
        <authorList>
            <consortium name="RefSeq"/>
        </authorList>
    </citation>
    <scope>IDENTIFICATION</scope>
    <source>
        <tissue evidence="13">Entire body</tissue>
    </source>
</reference>
<organism evidence="12 13">
    <name type="scientific">Agrilus planipennis</name>
    <name type="common">Emerald ash borer</name>
    <name type="synonym">Agrilus marcopoli</name>
    <dbReference type="NCBI Taxonomy" id="224129"/>
    <lineage>
        <taxon>Eukaryota</taxon>
        <taxon>Metazoa</taxon>
        <taxon>Ecdysozoa</taxon>
        <taxon>Arthropoda</taxon>
        <taxon>Hexapoda</taxon>
        <taxon>Insecta</taxon>
        <taxon>Pterygota</taxon>
        <taxon>Neoptera</taxon>
        <taxon>Endopterygota</taxon>
        <taxon>Coleoptera</taxon>
        <taxon>Polyphaga</taxon>
        <taxon>Elateriformia</taxon>
        <taxon>Buprestoidea</taxon>
        <taxon>Buprestidae</taxon>
        <taxon>Agrilinae</taxon>
        <taxon>Agrilus</taxon>
    </lineage>
</organism>
<dbReference type="InterPro" id="IPR036322">
    <property type="entry name" value="WD40_repeat_dom_sf"/>
</dbReference>
<dbReference type="InterPro" id="IPR038765">
    <property type="entry name" value="Papain-like_cys_pep_sf"/>
</dbReference>
<dbReference type="InterPro" id="IPR015943">
    <property type="entry name" value="WD40/YVTN_repeat-like_dom_sf"/>
</dbReference>
<dbReference type="InterPro" id="IPR028881">
    <property type="entry name" value="PAN2_UCH_dom"/>
</dbReference>
<dbReference type="Pfam" id="PF00929">
    <property type="entry name" value="RNase_T"/>
    <property type="match status" value="1"/>
</dbReference>
<comment type="domain">
    <text evidence="9">The linker, or PAN3 interaction domain (PID), between the WD40 repeats and the pseudo-UCH domain mediates interaction with PAN3.</text>
</comment>
<dbReference type="OrthoDB" id="16516at2759"/>
<dbReference type="CDD" id="cd06143">
    <property type="entry name" value="PAN2_exo"/>
    <property type="match status" value="1"/>
</dbReference>
<keyword evidence="6 9" id="KW-0378">Hydrolase</keyword>
<feature type="domain" description="USP" evidence="11">
    <location>
        <begin position="464"/>
        <end position="927"/>
    </location>
</feature>
<proteinExistence type="inferred from homology"/>
<gene>
    <name evidence="13" type="primary">LOC108736154</name>
    <name evidence="9" type="synonym">PAN2</name>
</gene>
<dbReference type="CTD" id="9924"/>
<evidence type="ECO:0000256" key="1">
    <source>
        <dbReference type="ARBA" id="ARBA00001663"/>
    </source>
</evidence>
<comment type="cofactor">
    <cofactor evidence="9">
        <name>a divalent metal cation</name>
        <dbReference type="ChEBI" id="CHEBI:60240"/>
    </cofactor>
    <text evidence="9">Binds 2 metal cations per subunit in the catalytic exonuclease domain.</text>
</comment>
<dbReference type="GO" id="GO:0031251">
    <property type="term" value="C:PAN complex"/>
    <property type="evidence" value="ECO:0007669"/>
    <property type="project" value="UniProtKB-UniRule"/>
</dbReference>
<keyword evidence="8 9" id="KW-0539">Nucleus</keyword>
<keyword evidence="7 9" id="KW-0269">Exonuclease</keyword>
<feature type="compositionally biased region" description="Low complexity" evidence="10">
    <location>
        <begin position="824"/>
        <end position="839"/>
    </location>
</feature>
<keyword evidence="12" id="KW-1185">Reference proteome</keyword>
<comment type="domain">
    <text evidence="9">Contains a pseudo-UCH domain. This ubiquitin C-terminal hydrolase (UCH)-like or ubiquitin specific protease (USP)-like domain is predicted to be catalytically inactive because it lacks the active site catalytic triad characteristic of thiol proteases, with residues at the equivalent structural positions that are incompatible with catalysis, and it cannot bind ubiquitin. It functions as a structural scaffold for intra- and intermolecular interactions in the complex.</text>
</comment>
<dbReference type="STRING" id="224129.A0A1W4WV13"/>
<evidence type="ECO:0000256" key="4">
    <source>
        <dbReference type="ARBA" id="ARBA00022722"/>
    </source>
</evidence>
<dbReference type="SUPFAM" id="SSF54001">
    <property type="entry name" value="Cysteine proteinases"/>
    <property type="match status" value="1"/>
</dbReference>
<dbReference type="InterPro" id="IPR036397">
    <property type="entry name" value="RNaseH_sf"/>
</dbReference>
<comment type="caution">
    <text evidence="9">Lacks conserved residue(s) required for the propagation of feature annotation.</text>
</comment>
<dbReference type="GO" id="GO:0005634">
    <property type="term" value="C:nucleus"/>
    <property type="evidence" value="ECO:0007669"/>
    <property type="project" value="UniProtKB-SubCell"/>
</dbReference>
<evidence type="ECO:0000256" key="9">
    <source>
        <dbReference type="HAMAP-Rule" id="MF_03182"/>
    </source>
</evidence>
<dbReference type="Proteomes" id="UP000192223">
    <property type="component" value="Unplaced"/>
</dbReference>
<dbReference type="SUPFAM" id="SSF53098">
    <property type="entry name" value="Ribonuclease H-like"/>
    <property type="match status" value="1"/>
</dbReference>
<comment type="subcellular location">
    <subcellularLocation>
        <location evidence="9">Cytoplasm</location>
        <location evidence="9">P-body</location>
    </subcellularLocation>
    <subcellularLocation>
        <location evidence="9">Nucleus</location>
    </subcellularLocation>
    <text evidence="9">Shuttles between nucleus and cytoplasm.</text>
</comment>
<dbReference type="SMART" id="SM00479">
    <property type="entry name" value="EXOIII"/>
    <property type="match status" value="1"/>
</dbReference>
<dbReference type="GO" id="GO:0006397">
    <property type="term" value="P:mRNA processing"/>
    <property type="evidence" value="ECO:0007669"/>
    <property type="project" value="UniProtKB-KW"/>
</dbReference>
<evidence type="ECO:0000256" key="6">
    <source>
        <dbReference type="ARBA" id="ARBA00022801"/>
    </source>
</evidence>
<dbReference type="GO" id="GO:0004535">
    <property type="term" value="F:poly(A)-specific ribonuclease activity"/>
    <property type="evidence" value="ECO:0007669"/>
    <property type="project" value="UniProtKB-UniRule"/>
</dbReference>
<evidence type="ECO:0000256" key="3">
    <source>
        <dbReference type="ARBA" id="ARBA00022664"/>
    </source>
</evidence>
<evidence type="ECO:0000256" key="2">
    <source>
        <dbReference type="ARBA" id="ARBA00022490"/>
    </source>
</evidence>
<keyword evidence="2 9" id="KW-0963">Cytoplasm</keyword>
<dbReference type="FunCoup" id="A0A1W4WV13">
    <property type="interactions" value="1554"/>
</dbReference>
<evidence type="ECO:0000256" key="10">
    <source>
        <dbReference type="SAM" id="MobiDB-lite"/>
    </source>
</evidence>
<dbReference type="Gene3D" id="2.130.10.10">
    <property type="entry name" value="YVTN repeat-like/Quinoprotein amine dehydrogenase"/>
    <property type="match status" value="1"/>
</dbReference>
<dbReference type="InterPro" id="IPR028889">
    <property type="entry name" value="USP"/>
</dbReference>
<dbReference type="PANTHER" id="PTHR15728">
    <property type="entry name" value="DEADENYLATION COMPLEX CATALYTIC SUBUNIT PAN2"/>
    <property type="match status" value="1"/>
</dbReference>
<dbReference type="Pfam" id="PF20770">
    <property type="entry name" value="PAN2_N"/>
    <property type="match status" value="1"/>
</dbReference>
<evidence type="ECO:0000313" key="12">
    <source>
        <dbReference type="Proteomes" id="UP000192223"/>
    </source>
</evidence>
<dbReference type="PROSITE" id="PS50235">
    <property type="entry name" value="USP_3"/>
    <property type="match status" value="1"/>
</dbReference>
<comment type="function">
    <text evidence="9">Catalytic subunit of the poly(A)-nuclease (PAN) deadenylation complex, one of two cytoplasmic mRNA deadenylases involved in general and miRNA-mediated mRNA turnover. PAN specifically shortens poly(A) tails of RNA and the activity is stimulated by poly(A)-binding protein (PABP). PAN deadenylation is followed by rapid degradation of the shortened mRNA tails by the CCR4-NOT complex. Deadenylated mRNAs are then degraded by two alternative mechanisms, namely exosome-mediated 3'-5' exonucleolytic degradation, or deadenlyation-dependent mRNA decaping and subsequent 5'-3' exonucleolytic degradation by XRN1.</text>
</comment>
<comment type="subunit">
    <text evidence="9">Forms a heterotrimer with an asymmetric homodimer of the regulatory subunit PAN3 to form the poly(A)-nuclease (PAN) deadenylation complex.</text>
</comment>
<keyword evidence="5 9" id="KW-0479">Metal-binding</keyword>
<keyword evidence="4 9" id="KW-0540">Nuclease</keyword>
<feature type="binding site" evidence="9">
    <location>
        <position position="986"/>
    </location>
    <ligand>
        <name>a divalent metal cation</name>
        <dbReference type="ChEBI" id="CHEBI:60240"/>
        <note>catalytic</note>
    </ligand>
</feature>
<dbReference type="InterPro" id="IPR012337">
    <property type="entry name" value="RNaseH-like_sf"/>
</dbReference>
<comment type="activity regulation">
    <text evidence="9">Positively regulated by the regulatory subunit PAN3.</text>
</comment>
<dbReference type="GO" id="GO:0000932">
    <property type="term" value="C:P-body"/>
    <property type="evidence" value="ECO:0007669"/>
    <property type="project" value="UniProtKB-SubCell"/>
</dbReference>
<dbReference type="RefSeq" id="XP_018323978.1">
    <property type="nucleotide sequence ID" value="XM_018468476.2"/>
</dbReference>
<dbReference type="InterPro" id="IPR013520">
    <property type="entry name" value="Ribonucl_H"/>
</dbReference>